<feature type="region of interest" description="Disordered" evidence="1">
    <location>
        <begin position="109"/>
        <end position="131"/>
    </location>
</feature>
<dbReference type="Proteomes" id="UP000664521">
    <property type="component" value="Unassembled WGS sequence"/>
</dbReference>
<protein>
    <submittedName>
        <fullName evidence="2">Uncharacterized protein</fullName>
    </submittedName>
</protein>
<accession>A0A8H3GBP8</accession>
<dbReference type="OrthoDB" id="5030973at2759"/>
<organism evidence="2 3">
    <name type="scientific">Heterodermia speciosa</name>
    <dbReference type="NCBI Taxonomy" id="116794"/>
    <lineage>
        <taxon>Eukaryota</taxon>
        <taxon>Fungi</taxon>
        <taxon>Dikarya</taxon>
        <taxon>Ascomycota</taxon>
        <taxon>Pezizomycotina</taxon>
        <taxon>Lecanoromycetes</taxon>
        <taxon>OSLEUM clade</taxon>
        <taxon>Lecanoromycetidae</taxon>
        <taxon>Caliciales</taxon>
        <taxon>Physciaceae</taxon>
        <taxon>Heterodermia</taxon>
    </lineage>
</organism>
<sequence>MDVKEIEAGDLLIEIPLEVNTSRANDLGLFDRKASEPTPSKPFQHDTSQFLTQGASLGSKLQSRLKLVRFGMHTGSLACILLLSIDFKPKSYTGVLRFRDAVVEVQVQPGKGDEAPEDTSTTDARRDDRKKEPKIVAWHPGYLEGPAKSILESFNISLDTSTIPSALGAPAIGPDFGYSMSRERVKRRIIHGTIEDEKQRVLEWKLEENKTTGDGIPPACKFAFVIKLDKDEGFHVKLYIRAVTVAAIPVIGKNTGAIYFAPGKLVDSLAADADTLHAWSSAVKSQLSTDENKEIDLAKVDLAVLTQAEEMMKKT</sequence>
<evidence type="ECO:0000313" key="3">
    <source>
        <dbReference type="Proteomes" id="UP000664521"/>
    </source>
</evidence>
<proteinExistence type="predicted"/>
<dbReference type="AlphaFoldDB" id="A0A8H3GBP8"/>
<dbReference type="EMBL" id="CAJPDS010000112">
    <property type="protein sequence ID" value="CAF9938387.1"/>
    <property type="molecule type" value="Genomic_DNA"/>
</dbReference>
<gene>
    <name evidence="2" type="ORF">HETSPECPRED_001059</name>
</gene>
<name>A0A8H3GBP8_9LECA</name>
<evidence type="ECO:0000256" key="1">
    <source>
        <dbReference type="SAM" id="MobiDB-lite"/>
    </source>
</evidence>
<evidence type="ECO:0000313" key="2">
    <source>
        <dbReference type="EMBL" id="CAF9938387.1"/>
    </source>
</evidence>
<reference evidence="2" key="1">
    <citation type="submission" date="2021-03" db="EMBL/GenBank/DDBJ databases">
        <authorList>
            <person name="Tagirdzhanova G."/>
        </authorList>
    </citation>
    <scope>NUCLEOTIDE SEQUENCE</scope>
</reference>
<keyword evidence="3" id="KW-1185">Reference proteome</keyword>
<comment type="caution">
    <text evidence="2">The sequence shown here is derived from an EMBL/GenBank/DDBJ whole genome shotgun (WGS) entry which is preliminary data.</text>
</comment>